<gene>
    <name evidence="1" type="ORF">B0A52_03699</name>
</gene>
<sequence>MDDFNSSDVELSDEEHTGPVVGRKAIASILEKSVVDRIESKRKLKKLQDAANAPGTAINRRYWLALFKNFAQHTLNINKRADPTPTGDDIARFLTQLPDHLQSIHDDGKTAWTLIKGAEVQLERALTFEHEDFKLSKRDALRLDATIQQLLNDGKLTKDPIVRRMIMAVFFDAIVNGTKSWDSTVAGCLGLAFQAALASRAADFMRSAHYDGLECLRWEHIELIAKGPSVEDPKLLMLVTLLYRKSRDSSFSG</sequence>
<dbReference type="EMBL" id="NAJM01000012">
    <property type="protein sequence ID" value="RVX72509.1"/>
    <property type="molecule type" value="Genomic_DNA"/>
</dbReference>
<reference evidence="1 2" key="1">
    <citation type="submission" date="2017-03" db="EMBL/GenBank/DDBJ databases">
        <title>Genomes of endolithic fungi from Antarctica.</title>
        <authorList>
            <person name="Coleine C."/>
            <person name="Masonjones S."/>
            <person name="Stajich J.E."/>
        </authorList>
    </citation>
    <scope>NUCLEOTIDE SEQUENCE [LARGE SCALE GENOMIC DNA]</scope>
    <source>
        <strain evidence="1 2">CCFEE 6314</strain>
    </source>
</reference>
<evidence type="ECO:0000313" key="1">
    <source>
        <dbReference type="EMBL" id="RVX72509.1"/>
    </source>
</evidence>
<dbReference type="AlphaFoldDB" id="A0A438N9Q3"/>
<comment type="caution">
    <text evidence="1">The sequence shown here is derived from an EMBL/GenBank/DDBJ whole genome shotgun (WGS) entry which is preliminary data.</text>
</comment>
<name>A0A438N9Q3_EXOME</name>
<evidence type="ECO:0000313" key="2">
    <source>
        <dbReference type="Proteomes" id="UP000288859"/>
    </source>
</evidence>
<dbReference type="VEuPathDB" id="FungiDB:PV10_07589"/>
<protein>
    <submittedName>
        <fullName evidence="1">Uncharacterized protein</fullName>
    </submittedName>
</protein>
<accession>A0A438N9Q3</accession>
<proteinExistence type="predicted"/>
<dbReference type="Proteomes" id="UP000288859">
    <property type="component" value="Unassembled WGS sequence"/>
</dbReference>
<dbReference type="OrthoDB" id="4369953at2759"/>
<organism evidence="1 2">
    <name type="scientific">Exophiala mesophila</name>
    <name type="common">Black yeast-like fungus</name>
    <dbReference type="NCBI Taxonomy" id="212818"/>
    <lineage>
        <taxon>Eukaryota</taxon>
        <taxon>Fungi</taxon>
        <taxon>Dikarya</taxon>
        <taxon>Ascomycota</taxon>
        <taxon>Pezizomycotina</taxon>
        <taxon>Eurotiomycetes</taxon>
        <taxon>Chaetothyriomycetidae</taxon>
        <taxon>Chaetothyriales</taxon>
        <taxon>Herpotrichiellaceae</taxon>
        <taxon>Exophiala</taxon>
    </lineage>
</organism>